<organism evidence="3">
    <name type="scientific">Caenorhabditis brenneri</name>
    <name type="common">Nematode worm</name>
    <dbReference type="NCBI Taxonomy" id="135651"/>
    <lineage>
        <taxon>Eukaryota</taxon>
        <taxon>Metazoa</taxon>
        <taxon>Ecdysozoa</taxon>
        <taxon>Nematoda</taxon>
        <taxon>Chromadorea</taxon>
        <taxon>Rhabditida</taxon>
        <taxon>Rhabditina</taxon>
        <taxon>Rhabditomorpha</taxon>
        <taxon>Rhabditoidea</taxon>
        <taxon>Rhabditidae</taxon>
        <taxon>Peloderinae</taxon>
        <taxon>Caenorhabditis</taxon>
    </lineage>
</organism>
<sequence length="326" mass="38336">MGSLFSVIAAYKELFPSYSGPIDPYFLSACSKRTSRAISFSDSRKFTFRLHAGVGDVDINEDFTFIVTHKTDEDYSPSCFQVPSLERCVIEYTLNDNFVRFVYPENDLENFATVVHHLQNIFKCPITSFKYFRVIDKNWFQMFKSIMEYQTTPLDYMTLSVNIKKEELEWVTEHIKVTDYLELITNGAKSFEMDFTTECKKLFVRSTFLIDTRNLLQLKSCSSFKLMDSQLALKDLDLFMRRWVEGWFPKLVYMSIDSQGFKYNHQIYGFWRQDIGLINGRERRQNINHPNHEECFGGVEIRANDGTRAIMQMSESDVFKLFVMKD</sequence>
<dbReference type="EMBL" id="GL379830">
    <property type="protein sequence ID" value="EGT50857.1"/>
    <property type="molecule type" value="Genomic_DNA"/>
</dbReference>
<reference evidence="3" key="1">
    <citation type="submission" date="2011-07" db="EMBL/GenBank/DDBJ databases">
        <authorList>
            <consortium name="Caenorhabditis brenneri Sequencing and Analysis Consortium"/>
            <person name="Wilson R.K."/>
        </authorList>
    </citation>
    <scope>NUCLEOTIDE SEQUENCE [LARGE SCALE GENOMIC DNA]</scope>
    <source>
        <strain evidence="3">PB2801</strain>
    </source>
</reference>
<dbReference type="PANTHER" id="PTHR21503">
    <property type="entry name" value="F-BOX-CONTAINING HYPOTHETICAL PROTEIN C.ELEGANS"/>
    <property type="match status" value="1"/>
</dbReference>
<gene>
    <name evidence="2" type="ORF">CAEBREN_09290</name>
</gene>
<protein>
    <recommendedName>
        <fullName evidence="1">Sdz-33 F-box domain-containing protein</fullName>
    </recommendedName>
</protein>
<name>G0N2C1_CAEBE</name>
<dbReference type="AlphaFoldDB" id="G0N2C1"/>
<keyword evidence="3" id="KW-1185">Reference proteome</keyword>
<accession>G0N2C1</accession>
<dbReference type="InterPro" id="IPR012885">
    <property type="entry name" value="F-box_Sdz-33"/>
</dbReference>
<dbReference type="Pfam" id="PF07735">
    <property type="entry name" value="FBA_2"/>
    <property type="match status" value="1"/>
</dbReference>
<feature type="domain" description="Sdz-33 F-box" evidence="1">
    <location>
        <begin position="199"/>
        <end position="256"/>
    </location>
</feature>
<dbReference type="InParanoid" id="G0N2C1"/>
<evidence type="ECO:0000313" key="3">
    <source>
        <dbReference type="Proteomes" id="UP000008068"/>
    </source>
</evidence>
<dbReference type="Proteomes" id="UP000008068">
    <property type="component" value="Unassembled WGS sequence"/>
</dbReference>
<evidence type="ECO:0000259" key="1">
    <source>
        <dbReference type="Pfam" id="PF07735"/>
    </source>
</evidence>
<dbReference type="HOGENOM" id="CLU_028840_6_2_1"/>
<evidence type="ECO:0000313" key="2">
    <source>
        <dbReference type="EMBL" id="EGT50857.1"/>
    </source>
</evidence>
<proteinExistence type="predicted"/>